<feature type="compositionally biased region" description="Polar residues" evidence="8">
    <location>
        <begin position="303"/>
        <end position="319"/>
    </location>
</feature>
<dbReference type="GO" id="GO:0008381">
    <property type="term" value="F:mechanosensitive monoatomic ion channel activity"/>
    <property type="evidence" value="ECO:0007669"/>
    <property type="project" value="InterPro"/>
</dbReference>
<evidence type="ECO:0000256" key="9">
    <source>
        <dbReference type="SAM" id="Phobius"/>
    </source>
</evidence>
<dbReference type="EMBL" id="DXGC01000060">
    <property type="protein sequence ID" value="HIW91267.1"/>
    <property type="molecule type" value="Genomic_DNA"/>
</dbReference>
<evidence type="ECO:0000256" key="1">
    <source>
        <dbReference type="ARBA" id="ARBA00004141"/>
    </source>
</evidence>
<evidence type="ECO:0000256" key="5">
    <source>
        <dbReference type="ARBA" id="ARBA00022692"/>
    </source>
</evidence>
<dbReference type="Proteomes" id="UP000824190">
    <property type="component" value="Unassembled WGS sequence"/>
</dbReference>
<dbReference type="InterPro" id="IPR010920">
    <property type="entry name" value="LSM_dom_sf"/>
</dbReference>
<dbReference type="Pfam" id="PF00924">
    <property type="entry name" value="MS_channel_2nd"/>
    <property type="match status" value="1"/>
</dbReference>
<reference evidence="11" key="1">
    <citation type="journal article" date="2021" name="PeerJ">
        <title>Extensive microbial diversity within the chicken gut microbiome revealed by metagenomics and culture.</title>
        <authorList>
            <person name="Gilroy R."/>
            <person name="Ravi A."/>
            <person name="Getino M."/>
            <person name="Pursley I."/>
            <person name="Horton D.L."/>
            <person name="Alikhan N.F."/>
            <person name="Baker D."/>
            <person name="Gharbi K."/>
            <person name="Hall N."/>
            <person name="Watson M."/>
            <person name="Adriaenssens E.M."/>
            <person name="Foster-Nyarko E."/>
            <person name="Jarju S."/>
            <person name="Secka A."/>
            <person name="Antonio M."/>
            <person name="Oren A."/>
            <person name="Chaudhuri R.R."/>
            <person name="La Ragione R."/>
            <person name="Hildebrand F."/>
            <person name="Pallen M.J."/>
        </authorList>
    </citation>
    <scope>NUCLEOTIDE SEQUENCE</scope>
    <source>
        <strain evidence="11">CHK32-1732</strain>
    </source>
</reference>
<proteinExistence type="inferred from homology"/>
<feature type="compositionally biased region" description="Low complexity" evidence="8">
    <location>
        <begin position="517"/>
        <end position="584"/>
    </location>
</feature>
<feature type="transmembrane region" description="Helical" evidence="9">
    <location>
        <begin position="85"/>
        <end position="105"/>
    </location>
</feature>
<comment type="caution">
    <text evidence="11">The sequence shown here is derived from an EMBL/GenBank/DDBJ whole genome shotgun (WGS) entry which is preliminary data.</text>
</comment>
<feature type="compositionally biased region" description="Acidic residues" evidence="8">
    <location>
        <begin position="346"/>
        <end position="363"/>
    </location>
</feature>
<keyword evidence="4" id="KW-1003">Cell membrane</keyword>
<evidence type="ECO:0000256" key="4">
    <source>
        <dbReference type="ARBA" id="ARBA00022475"/>
    </source>
</evidence>
<dbReference type="SUPFAM" id="SSF50182">
    <property type="entry name" value="Sm-like ribonucleoproteins"/>
    <property type="match status" value="1"/>
</dbReference>
<organism evidence="11 12">
    <name type="scientific">Candidatus Corynebacterium avicola</name>
    <dbReference type="NCBI Taxonomy" id="2838527"/>
    <lineage>
        <taxon>Bacteria</taxon>
        <taxon>Bacillati</taxon>
        <taxon>Actinomycetota</taxon>
        <taxon>Actinomycetes</taxon>
        <taxon>Mycobacteriales</taxon>
        <taxon>Corynebacteriaceae</taxon>
        <taxon>Corynebacterium</taxon>
    </lineage>
</organism>
<feature type="region of interest" description="Disordered" evidence="8">
    <location>
        <begin position="445"/>
        <end position="607"/>
    </location>
</feature>
<evidence type="ECO:0000256" key="8">
    <source>
        <dbReference type="SAM" id="MobiDB-lite"/>
    </source>
</evidence>
<dbReference type="PANTHER" id="PTHR30460:SF0">
    <property type="entry name" value="MODERATE CONDUCTANCE MECHANOSENSITIVE CHANNEL YBIO"/>
    <property type="match status" value="1"/>
</dbReference>
<feature type="compositionally biased region" description="Low complexity" evidence="8">
    <location>
        <begin position="498"/>
        <end position="507"/>
    </location>
</feature>
<reference evidence="11" key="2">
    <citation type="submission" date="2021-04" db="EMBL/GenBank/DDBJ databases">
        <authorList>
            <person name="Gilroy R."/>
        </authorList>
    </citation>
    <scope>NUCLEOTIDE SEQUENCE</scope>
    <source>
        <strain evidence="11">CHK32-1732</strain>
    </source>
</reference>
<feature type="region of interest" description="Disordered" evidence="8">
    <location>
        <begin position="289"/>
        <end position="321"/>
    </location>
</feature>
<keyword evidence="6 9" id="KW-1133">Transmembrane helix</keyword>
<evidence type="ECO:0000259" key="10">
    <source>
        <dbReference type="Pfam" id="PF00924"/>
    </source>
</evidence>
<dbReference type="InterPro" id="IPR023408">
    <property type="entry name" value="MscS_beta-dom_sf"/>
</dbReference>
<name>A0A9D1RR53_9CORY</name>
<dbReference type="PANTHER" id="PTHR30460">
    <property type="entry name" value="MODERATE CONDUCTANCE MECHANOSENSITIVE CHANNEL YBIO"/>
    <property type="match status" value="1"/>
</dbReference>
<feature type="transmembrane region" description="Helical" evidence="9">
    <location>
        <begin position="13"/>
        <end position="34"/>
    </location>
</feature>
<comment type="similarity">
    <text evidence="3">Belongs to the MscS (TC 1.A.23) family.</text>
</comment>
<evidence type="ECO:0000313" key="12">
    <source>
        <dbReference type="Proteomes" id="UP000824190"/>
    </source>
</evidence>
<evidence type="ECO:0000256" key="7">
    <source>
        <dbReference type="ARBA" id="ARBA00023136"/>
    </source>
</evidence>
<evidence type="ECO:0000256" key="6">
    <source>
        <dbReference type="ARBA" id="ARBA00022989"/>
    </source>
</evidence>
<feature type="region of interest" description="Disordered" evidence="8">
    <location>
        <begin position="335"/>
        <end position="396"/>
    </location>
</feature>
<gene>
    <name evidence="11" type="ORF">H9870_06365</name>
</gene>
<evidence type="ECO:0000313" key="11">
    <source>
        <dbReference type="EMBL" id="HIW91267.1"/>
    </source>
</evidence>
<evidence type="ECO:0000256" key="2">
    <source>
        <dbReference type="ARBA" id="ARBA00004236"/>
    </source>
</evidence>
<dbReference type="SUPFAM" id="SSF82861">
    <property type="entry name" value="Mechanosensitive channel protein MscS (YggB), transmembrane region"/>
    <property type="match status" value="1"/>
</dbReference>
<keyword evidence="5 9" id="KW-0812">Transmembrane</keyword>
<dbReference type="InterPro" id="IPR045276">
    <property type="entry name" value="YbiO_bact"/>
</dbReference>
<dbReference type="InterPro" id="IPR006685">
    <property type="entry name" value="MscS_channel_2nd"/>
</dbReference>
<feature type="compositionally biased region" description="Acidic residues" evidence="8">
    <location>
        <begin position="478"/>
        <end position="496"/>
    </location>
</feature>
<feature type="compositionally biased region" description="Low complexity" evidence="8">
    <location>
        <begin position="373"/>
        <end position="390"/>
    </location>
</feature>
<dbReference type="Gene3D" id="1.10.287.1260">
    <property type="match status" value="1"/>
</dbReference>
<keyword evidence="7 9" id="KW-0472">Membrane</keyword>
<accession>A0A9D1RR53</accession>
<dbReference type="Gene3D" id="2.30.30.60">
    <property type="match status" value="1"/>
</dbReference>
<comment type="subcellular location">
    <subcellularLocation>
        <location evidence="2">Cell membrane</location>
    </subcellularLocation>
    <subcellularLocation>
        <location evidence="1">Membrane</location>
        <topology evidence="1">Multi-pass membrane protein</topology>
    </subcellularLocation>
</comment>
<evidence type="ECO:0000256" key="3">
    <source>
        <dbReference type="ARBA" id="ARBA00008017"/>
    </source>
</evidence>
<protein>
    <submittedName>
        <fullName evidence="11">Mechanosensitive ion channel</fullName>
    </submittedName>
</protein>
<feature type="compositionally biased region" description="Low complexity" evidence="8">
    <location>
        <begin position="465"/>
        <end position="477"/>
    </location>
</feature>
<feature type="domain" description="Mechanosensitive ion channel MscS" evidence="10">
    <location>
        <begin position="107"/>
        <end position="176"/>
    </location>
</feature>
<dbReference type="InterPro" id="IPR011014">
    <property type="entry name" value="MscS_channel_TM-2"/>
</dbReference>
<dbReference type="AlphaFoldDB" id="A0A9D1RR53"/>
<dbReference type="GO" id="GO:0005886">
    <property type="term" value="C:plasma membrane"/>
    <property type="evidence" value="ECO:0007669"/>
    <property type="project" value="UniProtKB-SubCell"/>
</dbReference>
<feature type="transmembrane region" description="Helical" evidence="9">
    <location>
        <begin position="55"/>
        <end position="79"/>
    </location>
</feature>
<sequence length="607" mass="61873">MDFSYFLFRVWEWVISHGLPLSALLIIGILIPRLGRQATRWISQRFEEDEEAGKASLALVGALVYILEIVAYFILIFVALSNMGISTIGAAVPATMVSAAVGFGAQNIIGDFLNGFFIISERHYGVGDIVTFDDTSNALMGTVVKLTLRTTQIRTFNGELVTVPNSKATVTINYSKQWATAVVQLELPLTGGESMTDLVDKVSTSAHDAVDAAGVADDIRGDINVLPGRSITPPTAAGLPWTVGMEVNVATSPALQWAVERAIRTNIINTFWDRYQAPGQAVTALEAAQALSGGPDSHAVAQPPSQEHGTGATPGSTDTAAMDSASDIQRLVDAATSGDPGTVHDEETDEAADAAEPTDSDDSTTDKTTVIPAATTDDGDAGAASGTGTDDGSKDHQNRVETAVLDGPYESNAKNALSLGGRFRPSTLGLFLALAVIGVLAALSTSPTDGSAGVLSPDRYRNSGATTSVTEETTAPTTDEDTVEEEPTDPADEGSDGTDGTDSSTDGATEQQDDTDTSSGTGSSGSSSSGGDTSGSDSDTDTSGGNSGSNSDSGTSSGNSGDSGSTGNSGGSDSSGDTGNTDDSASGAAGTDTDDEASATPQALTVS</sequence>